<proteinExistence type="predicted"/>
<evidence type="ECO:0000313" key="1">
    <source>
        <dbReference type="EMBL" id="SDE17488.1"/>
    </source>
</evidence>
<organism evidence="1 2">
    <name type="scientific">Riemerella columbipharyngis</name>
    <dbReference type="NCBI Taxonomy" id="1071918"/>
    <lineage>
        <taxon>Bacteria</taxon>
        <taxon>Pseudomonadati</taxon>
        <taxon>Bacteroidota</taxon>
        <taxon>Flavobacteriia</taxon>
        <taxon>Flavobacteriales</taxon>
        <taxon>Weeksellaceae</taxon>
        <taxon>Riemerella</taxon>
    </lineage>
</organism>
<evidence type="ECO:0008006" key="3">
    <source>
        <dbReference type="Google" id="ProtNLM"/>
    </source>
</evidence>
<sequence>MKSFFAILLFMSVFCPAQKIIPIEGHTLENVTDAFLDDYGGVYLYNSKNFSLTKYNEEGEERDEILVTFPFKVQSVNNPLSIIAFSENMQQIEFLDQNLNQIQQIPLSSVGYANMGYAENLQSIWVINESNKQLYKYNFRDGSIYAHYYLDIPLGNLKDMLVYSDKVFLLIDDRLLVYHYHTGKKVSEASVPLAKKIRREGREIFVISREAVYQYGVMSVKKVFVKANARIVEKNNSNYLALIDNKLYLYPIKTNNN</sequence>
<gene>
    <name evidence="1" type="ORF">SAMN05421544_10473</name>
</gene>
<keyword evidence="2" id="KW-1185">Reference proteome</keyword>
<name>A0A1G7ARJ0_9FLAO</name>
<dbReference type="STRING" id="1071918.SAMN05421544_10473"/>
<dbReference type="AlphaFoldDB" id="A0A1G7ARJ0"/>
<protein>
    <recommendedName>
        <fullName evidence="3">6-bladed beta-propeller protein</fullName>
    </recommendedName>
</protein>
<evidence type="ECO:0000313" key="2">
    <source>
        <dbReference type="Proteomes" id="UP000198517"/>
    </source>
</evidence>
<dbReference type="Proteomes" id="UP000198517">
    <property type="component" value="Unassembled WGS sequence"/>
</dbReference>
<dbReference type="EMBL" id="FNAS01000004">
    <property type="protein sequence ID" value="SDE17488.1"/>
    <property type="molecule type" value="Genomic_DNA"/>
</dbReference>
<reference evidence="1 2" key="1">
    <citation type="submission" date="2016-10" db="EMBL/GenBank/DDBJ databases">
        <authorList>
            <person name="de Groot N.N."/>
        </authorList>
    </citation>
    <scope>NUCLEOTIDE SEQUENCE [LARGE SCALE GENOMIC DNA]</scope>
    <source>
        <strain evidence="1 2">DSM 24015</strain>
    </source>
</reference>
<accession>A0A1G7ARJ0</accession>